<feature type="domain" description="Peptidase M16 C-terminal" evidence="4">
    <location>
        <begin position="184"/>
        <end position="380"/>
    </location>
</feature>
<reference evidence="5" key="1">
    <citation type="submission" date="2024-01" db="EMBL/GenBank/DDBJ databases">
        <title>Bank of Algae and Cyanobacteria of the Azores (BACA) strain genomes.</title>
        <authorList>
            <person name="Luz R."/>
            <person name="Cordeiro R."/>
            <person name="Fonseca A."/>
            <person name="Goncalves V."/>
        </authorList>
    </citation>
    <scope>NUCLEOTIDE SEQUENCE</scope>
    <source>
        <strain evidence="5">BACA0141</strain>
    </source>
</reference>
<dbReference type="Gene3D" id="3.30.830.10">
    <property type="entry name" value="Metalloenzyme, LuxS/M16 peptidase-like"/>
    <property type="match status" value="2"/>
</dbReference>
<organism evidence="5 6">
    <name type="scientific">Tumidithrix elongata BACA0141</name>
    <dbReference type="NCBI Taxonomy" id="2716417"/>
    <lineage>
        <taxon>Bacteria</taxon>
        <taxon>Bacillati</taxon>
        <taxon>Cyanobacteriota</taxon>
        <taxon>Cyanophyceae</taxon>
        <taxon>Pseudanabaenales</taxon>
        <taxon>Pseudanabaenaceae</taxon>
        <taxon>Tumidithrix</taxon>
        <taxon>Tumidithrix elongata</taxon>
    </lineage>
</organism>
<dbReference type="EMBL" id="JAZBJZ010000144">
    <property type="protein sequence ID" value="MEE3719571.1"/>
    <property type="molecule type" value="Genomic_DNA"/>
</dbReference>
<dbReference type="SUPFAM" id="SSF63411">
    <property type="entry name" value="LuxS/MPP-like metallohydrolase"/>
    <property type="match status" value="2"/>
</dbReference>
<feature type="domain" description="Peptidase M16 N-terminal" evidence="3">
    <location>
        <begin position="34"/>
        <end position="176"/>
    </location>
</feature>
<dbReference type="InterPro" id="IPR001431">
    <property type="entry name" value="Pept_M16_Zn_BS"/>
</dbReference>
<dbReference type="PANTHER" id="PTHR11851:SF49">
    <property type="entry name" value="MITOCHONDRIAL-PROCESSING PEPTIDASE SUBUNIT ALPHA"/>
    <property type="match status" value="1"/>
</dbReference>
<protein>
    <submittedName>
        <fullName evidence="5">Pitrilysin family protein</fullName>
    </submittedName>
</protein>
<evidence type="ECO:0000259" key="3">
    <source>
        <dbReference type="Pfam" id="PF00675"/>
    </source>
</evidence>
<keyword evidence="6" id="KW-1185">Reference proteome</keyword>
<dbReference type="Pfam" id="PF00675">
    <property type="entry name" value="Peptidase_M16"/>
    <property type="match status" value="1"/>
</dbReference>
<evidence type="ECO:0000256" key="2">
    <source>
        <dbReference type="RuleBase" id="RU004447"/>
    </source>
</evidence>
<dbReference type="InterPro" id="IPR011765">
    <property type="entry name" value="Pept_M16_N"/>
</dbReference>
<dbReference type="GO" id="GO:0006508">
    <property type="term" value="P:proteolysis"/>
    <property type="evidence" value="ECO:0007669"/>
    <property type="project" value="InterPro"/>
</dbReference>
<evidence type="ECO:0000256" key="1">
    <source>
        <dbReference type="ARBA" id="ARBA00007261"/>
    </source>
</evidence>
<dbReference type="InterPro" id="IPR050361">
    <property type="entry name" value="MPP/UQCRC_Complex"/>
</dbReference>
<dbReference type="GO" id="GO:0046872">
    <property type="term" value="F:metal ion binding"/>
    <property type="evidence" value="ECO:0007669"/>
    <property type="project" value="InterPro"/>
</dbReference>
<name>A0AAW9QAN1_9CYAN</name>
<dbReference type="RefSeq" id="WP_330486007.1">
    <property type="nucleotide sequence ID" value="NZ_JAZBJZ010000144.1"/>
</dbReference>
<evidence type="ECO:0000259" key="4">
    <source>
        <dbReference type="Pfam" id="PF05193"/>
    </source>
</evidence>
<dbReference type="InterPro" id="IPR007863">
    <property type="entry name" value="Peptidase_M16_C"/>
</dbReference>
<dbReference type="Pfam" id="PF05193">
    <property type="entry name" value="Peptidase_M16_C"/>
    <property type="match status" value="1"/>
</dbReference>
<dbReference type="Proteomes" id="UP001333818">
    <property type="component" value="Unassembled WGS sequence"/>
</dbReference>
<sequence>MPVTCEKIEAIKLEKAETGATFLKLANGLTLIHQEIPTTAVVSVDIWVQAGTTSEPEEWAGMAHFLEHMIFKGTQNILPGEFDIVIESQGGIANAATSLDYTHFMFTTAANHFDLTLSYLADMLLNASIPDDEFYQERQVVIEEIRQALDDPDWLAYQQLMETVYENHPYSRSVLGSVEVLEQLTPAQMRAYHRHHYHPKQMTVAIVGAIAQAEAVEIVSAAFEHRDAFVSLSMDATIAASQVHAPMNVANDRPKAKVNITGIRRHQEQSPRLQHSRLTLAWLGASVESLEDALCLELVSVILAEGRSSRLVRELREELGWVQDIGSGFTMQKEPGLFTISAYLDDSYLEPVEHKIVHQVAQLSTTLVTDAELDRAKRSLCNNFAFSLESPNQLASFLGYHGLLGCEDLCANWATTYCELIRRAQPSDIQALAQKYLSPEHYAIASLIPI</sequence>
<dbReference type="PANTHER" id="PTHR11851">
    <property type="entry name" value="METALLOPROTEASE"/>
    <property type="match status" value="1"/>
</dbReference>
<gene>
    <name evidence="5" type="ORF">V2H45_22775</name>
</gene>
<dbReference type="AlphaFoldDB" id="A0AAW9QAN1"/>
<dbReference type="InterPro" id="IPR011249">
    <property type="entry name" value="Metalloenz_LuxS/M16"/>
</dbReference>
<dbReference type="PROSITE" id="PS00143">
    <property type="entry name" value="INSULINASE"/>
    <property type="match status" value="1"/>
</dbReference>
<evidence type="ECO:0000313" key="6">
    <source>
        <dbReference type="Proteomes" id="UP001333818"/>
    </source>
</evidence>
<accession>A0AAW9QAN1</accession>
<dbReference type="GO" id="GO:0004222">
    <property type="term" value="F:metalloendopeptidase activity"/>
    <property type="evidence" value="ECO:0007669"/>
    <property type="project" value="InterPro"/>
</dbReference>
<comment type="similarity">
    <text evidence="1 2">Belongs to the peptidase M16 family.</text>
</comment>
<evidence type="ECO:0000313" key="5">
    <source>
        <dbReference type="EMBL" id="MEE3719571.1"/>
    </source>
</evidence>
<comment type="caution">
    <text evidence="5">The sequence shown here is derived from an EMBL/GenBank/DDBJ whole genome shotgun (WGS) entry which is preliminary data.</text>
</comment>
<proteinExistence type="inferred from homology"/>